<dbReference type="Pfam" id="PF03551">
    <property type="entry name" value="PadR"/>
    <property type="match status" value="1"/>
</dbReference>
<dbReference type="InterPro" id="IPR036388">
    <property type="entry name" value="WH-like_DNA-bd_sf"/>
</dbReference>
<proteinExistence type="predicted"/>
<dbReference type="InterPro" id="IPR036390">
    <property type="entry name" value="WH_DNA-bd_sf"/>
</dbReference>
<dbReference type="AlphaFoldDB" id="A0A4R5YK24"/>
<dbReference type="InterPro" id="IPR005149">
    <property type="entry name" value="Tscrpt_reg_PadR_N"/>
</dbReference>
<comment type="caution">
    <text evidence="2">The sequence shown here is derived from an EMBL/GenBank/DDBJ whole genome shotgun (WGS) entry which is preliminary data.</text>
</comment>
<organism evidence="2 3">
    <name type="scientific">Microbacterium oleivorans</name>
    <dbReference type="NCBI Taxonomy" id="273677"/>
    <lineage>
        <taxon>Bacteria</taxon>
        <taxon>Bacillati</taxon>
        <taxon>Actinomycetota</taxon>
        <taxon>Actinomycetes</taxon>
        <taxon>Micrococcales</taxon>
        <taxon>Microbacteriaceae</taxon>
        <taxon>Microbacterium</taxon>
    </lineage>
</organism>
<dbReference type="EMBL" id="SMZX01000001">
    <property type="protein sequence ID" value="TDL45774.1"/>
    <property type="molecule type" value="Genomic_DNA"/>
</dbReference>
<dbReference type="InterPro" id="IPR052509">
    <property type="entry name" value="Metal_resp_DNA-bind_regulator"/>
</dbReference>
<accession>A0A4R5YK24</accession>
<evidence type="ECO:0000259" key="1">
    <source>
        <dbReference type="Pfam" id="PF03551"/>
    </source>
</evidence>
<dbReference type="RefSeq" id="WP_133398894.1">
    <property type="nucleotide sequence ID" value="NZ_SMZX01000001.1"/>
</dbReference>
<gene>
    <name evidence="2" type="ORF">E2R54_04830</name>
</gene>
<dbReference type="SUPFAM" id="SSF46785">
    <property type="entry name" value="Winged helix' DNA-binding domain"/>
    <property type="match status" value="1"/>
</dbReference>
<sequence length="112" mass="12577">MTQEMREPTFLMLTALADGPKHGYALIEEVDRVSRGHVRLKVATLYAALDRLEKEGTIRIAREERVQGRVRRYVELTPDGVGLLAEEVARREVTVAEARRRLALRPALGGAL</sequence>
<protein>
    <submittedName>
        <fullName evidence="2">PadR family transcriptional regulator</fullName>
    </submittedName>
</protein>
<dbReference type="PANTHER" id="PTHR33169">
    <property type="entry name" value="PADR-FAMILY TRANSCRIPTIONAL REGULATOR"/>
    <property type="match status" value="1"/>
</dbReference>
<dbReference type="Proteomes" id="UP000295633">
    <property type="component" value="Unassembled WGS sequence"/>
</dbReference>
<dbReference type="Gene3D" id="1.10.10.10">
    <property type="entry name" value="Winged helix-like DNA-binding domain superfamily/Winged helix DNA-binding domain"/>
    <property type="match status" value="1"/>
</dbReference>
<reference evidence="2 3" key="1">
    <citation type="submission" date="2019-03" db="EMBL/GenBank/DDBJ databases">
        <title>Genome Sequencing and Assembly of Various Microbes Isolated from Partially Reclaimed Soil and Acid Mine Drainage (AMD) Site.</title>
        <authorList>
            <person name="Steinbock B."/>
            <person name="Bechtold R."/>
            <person name="Sevigny J.L."/>
            <person name="Thomas D."/>
            <person name="Cuthill L.R."/>
            <person name="Aveiro Johannsen E.J."/>
            <person name="Thomas K."/>
            <person name="Ghosh A."/>
        </authorList>
    </citation>
    <scope>NUCLEOTIDE SEQUENCE [LARGE SCALE GENOMIC DNA]</scope>
    <source>
        <strain evidence="2 3">F-B2</strain>
    </source>
</reference>
<evidence type="ECO:0000313" key="3">
    <source>
        <dbReference type="Proteomes" id="UP000295633"/>
    </source>
</evidence>
<evidence type="ECO:0000313" key="2">
    <source>
        <dbReference type="EMBL" id="TDL45774.1"/>
    </source>
</evidence>
<name>A0A4R5YK24_9MICO</name>
<dbReference type="PANTHER" id="PTHR33169:SF13">
    <property type="entry name" value="PADR-FAMILY TRANSCRIPTIONAL REGULATOR"/>
    <property type="match status" value="1"/>
</dbReference>
<feature type="domain" description="Transcription regulator PadR N-terminal" evidence="1">
    <location>
        <begin position="12"/>
        <end position="83"/>
    </location>
</feature>